<evidence type="ECO:0000313" key="7">
    <source>
        <dbReference type="Proteomes" id="UP000266861"/>
    </source>
</evidence>
<gene>
    <name evidence="6" type="ORF">Glove_22g80</name>
</gene>
<dbReference type="EMBL" id="PQFF01000020">
    <property type="protein sequence ID" value="RHZ88570.1"/>
    <property type="molecule type" value="Genomic_DNA"/>
</dbReference>
<dbReference type="InterPro" id="IPR034156">
    <property type="entry name" value="Hrp1_RRM1"/>
</dbReference>
<dbReference type="Pfam" id="PF00076">
    <property type="entry name" value="RRM_1"/>
    <property type="match status" value="2"/>
</dbReference>
<feature type="compositionally biased region" description="Polar residues" evidence="4">
    <location>
        <begin position="426"/>
        <end position="440"/>
    </location>
</feature>
<keyword evidence="7" id="KW-1185">Reference proteome</keyword>
<dbReference type="PROSITE" id="PS50102">
    <property type="entry name" value="RRM"/>
    <property type="match status" value="2"/>
</dbReference>
<reference evidence="6 7" key="1">
    <citation type="submission" date="2018-08" db="EMBL/GenBank/DDBJ databases">
        <title>Genome and evolution of the arbuscular mycorrhizal fungus Diversispora epigaea (formerly Glomus versiforme) and its bacterial endosymbionts.</title>
        <authorList>
            <person name="Sun X."/>
            <person name="Fei Z."/>
            <person name="Harrison M."/>
        </authorList>
    </citation>
    <scope>NUCLEOTIDE SEQUENCE [LARGE SCALE GENOMIC DNA]</scope>
    <source>
        <strain evidence="6 7">IT104</strain>
    </source>
</reference>
<dbReference type="InterPro" id="IPR035979">
    <property type="entry name" value="RBD_domain_sf"/>
</dbReference>
<feature type="region of interest" description="Disordered" evidence="4">
    <location>
        <begin position="358"/>
        <end position="440"/>
    </location>
</feature>
<feature type="compositionally biased region" description="Low complexity" evidence="4">
    <location>
        <begin position="366"/>
        <end position="380"/>
    </location>
</feature>
<evidence type="ECO:0000313" key="6">
    <source>
        <dbReference type="EMBL" id="RHZ88570.1"/>
    </source>
</evidence>
<dbReference type="InterPro" id="IPR012677">
    <property type="entry name" value="Nucleotide-bd_a/b_plait_sf"/>
</dbReference>
<feature type="domain" description="RRM" evidence="5">
    <location>
        <begin position="135"/>
        <end position="212"/>
    </location>
</feature>
<comment type="caution">
    <text evidence="6">The sequence shown here is derived from an EMBL/GenBank/DDBJ whole genome shotgun (WGS) entry which is preliminary data.</text>
</comment>
<keyword evidence="1" id="KW-0677">Repeat</keyword>
<feature type="region of interest" description="Disordered" evidence="4">
    <location>
        <begin position="1"/>
        <end position="29"/>
    </location>
</feature>
<feature type="region of interest" description="Disordered" evidence="4">
    <location>
        <begin position="207"/>
        <end position="280"/>
    </location>
</feature>
<organism evidence="6 7">
    <name type="scientific">Diversispora epigaea</name>
    <dbReference type="NCBI Taxonomy" id="1348612"/>
    <lineage>
        <taxon>Eukaryota</taxon>
        <taxon>Fungi</taxon>
        <taxon>Fungi incertae sedis</taxon>
        <taxon>Mucoromycota</taxon>
        <taxon>Glomeromycotina</taxon>
        <taxon>Glomeromycetes</taxon>
        <taxon>Diversisporales</taxon>
        <taxon>Diversisporaceae</taxon>
        <taxon>Diversispora</taxon>
    </lineage>
</organism>
<name>A0A397JVX3_9GLOM</name>
<keyword evidence="2 3" id="KW-0694">RNA-binding</keyword>
<dbReference type="Gene3D" id="3.30.70.330">
    <property type="match status" value="2"/>
</dbReference>
<dbReference type="InterPro" id="IPR000504">
    <property type="entry name" value="RRM_dom"/>
</dbReference>
<proteinExistence type="predicted"/>
<dbReference type="FunFam" id="3.30.70.330:FF:000025">
    <property type="entry name" value="RNA-binding protein Musashi homolog 2 isoform X1"/>
    <property type="match status" value="1"/>
</dbReference>
<protein>
    <recommendedName>
        <fullName evidence="5">RRM domain-containing protein</fullName>
    </recommendedName>
</protein>
<feature type="compositionally biased region" description="Low complexity" evidence="4">
    <location>
        <begin position="1"/>
        <end position="11"/>
    </location>
</feature>
<feature type="compositionally biased region" description="Low complexity" evidence="4">
    <location>
        <begin position="219"/>
        <end position="238"/>
    </location>
</feature>
<sequence>MAAESASSHQSSESKQDGRSGQDSDKNDIMIKKEEITTVATTLSNHKHEEGKMFIGGLNWETTDESLKIYFSQFGEVTDCIVMRDPNTSRSRGFGFLTFVDSSVVNTVLVKEHHLDGKIIDPKRAIPREEQEKTEKIFVGGIAPEVTEEEFKEYFSQFGHVIDATLMVDRDSGRPRGFGFITFDSSEPVEKAMNRNDLEFNNKQIEVKRAMPKHKSSRAQSIYGQGYGSSSSANAAPGMLSSPAGSANSRYGPYAISRSRSRSSRSSRSSSKDRKIGYSSIGNYNPSSYSSYGGYGSQYSGYNYPSSYPSGYAAQYNAMTHAYYSSRYGGYNGQYGSSYGSSRGGSYGQWYGGRDGGYGSGGPSSTGGASALGGPSSSSRIGGYRHSPSRDEGGYGSRDHHHHHPPPLYGRGGGSSRSGPTRSYSNSMNTSGTGSALYSSHQVRGQHNYHPYARKILKYLKKKEKKKISIFESIPTLKLNHKIYI</sequence>
<feature type="domain" description="RRM" evidence="5">
    <location>
        <begin position="51"/>
        <end position="133"/>
    </location>
</feature>
<dbReference type="SMART" id="SM00360">
    <property type="entry name" value="RRM"/>
    <property type="match status" value="2"/>
</dbReference>
<evidence type="ECO:0000259" key="5">
    <source>
        <dbReference type="PROSITE" id="PS50102"/>
    </source>
</evidence>
<dbReference type="STRING" id="1348612.A0A397JVX3"/>
<dbReference type="CDD" id="cd12330">
    <property type="entry name" value="RRM2_Hrp1p"/>
    <property type="match status" value="1"/>
</dbReference>
<accession>A0A397JVX3</accession>
<dbReference type="PANTHER" id="PTHR48032">
    <property type="entry name" value="RNA-BINDING PROTEIN MUSASHI HOMOLOG RBP6"/>
    <property type="match status" value="1"/>
</dbReference>
<dbReference type="PANTHER" id="PTHR48032:SF6">
    <property type="entry name" value="RNA-BINDING (RRM_RBD_RNP MOTIFS) FAMILY PROTEIN"/>
    <property type="match status" value="1"/>
</dbReference>
<feature type="compositionally biased region" description="Basic and acidic residues" evidence="4">
    <location>
        <begin position="12"/>
        <end position="29"/>
    </location>
</feature>
<evidence type="ECO:0000256" key="2">
    <source>
        <dbReference type="ARBA" id="ARBA00022884"/>
    </source>
</evidence>
<dbReference type="GO" id="GO:0003729">
    <property type="term" value="F:mRNA binding"/>
    <property type="evidence" value="ECO:0007669"/>
    <property type="project" value="TreeGrafter"/>
</dbReference>
<dbReference type="OrthoDB" id="1875751at2759"/>
<dbReference type="SUPFAM" id="SSF54928">
    <property type="entry name" value="RNA-binding domain, RBD"/>
    <property type="match status" value="2"/>
</dbReference>
<evidence type="ECO:0000256" key="4">
    <source>
        <dbReference type="SAM" id="MobiDB-lite"/>
    </source>
</evidence>
<dbReference type="Proteomes" id="UP000266861">
    <property type="component" value="Unassembled WGS sequence"/>
</dbReference>
<dbReference type="CDD" id="cd12577">
    <property type="entry name" value="RRM1_Hrp1p"/>
    <property type="match status" value="1"/>
</dbReference>
<evidence type="ECO:0000256" key="3">
    <source>
        <dbReference type="PROSITE-ProRule" id="PRU00176"/>
    </source>
</evidence>
<evidence type="ECO:0000256" key="1">
    <source>
        <dbReference type="ARBA" id="ARBA00022737"/>
    </source>
</evidence>
<dbReference type="AlphaFoldDB" id="A0A397JVX3"/>
<dbReference type="GO" id="GO:0006417">
    <property type="term" value="P:regulation of translation"/>
    <property type="evidence" value="ECO:0007669"/>
    <property type="project" value="TreeGrafter"/>
</dbReference>